<keyword evidence="2" id="KW-0812">Transmembrane</keyword>
<keyword evidence="2" id="KW-0472">Membrane</keyword>
<reference evidence="3 4" key="1">
    <citation type="submission" date="2024-06" db="EMBL/GenBank/DDBJ databases">
        <title>The Natural Products Discovery Center: Release of the First 8490 Sequenced Strains for Exploring Actinobacteria Biosynthetic Diversity.</title>
        <authorList>
            <person name="Kalkreuter E."/>
            <person name="Kautsar S.A."/>
            <person name="Yang D."/>
            <person name="Bader C.D."/>
            <person name="Teijaro C.N."/>
            <person name="Fluegel L."/>
            <person name="Davis C.M."/>
            <person name="Simpson J.R."/>
            <person name="Lauterbach L."/>
            <person name="Steele A.D."/>
            <person name="Gui C."/>
            <person name="Meng S."/>
            <person name="Li G."/>
            <person name="Viehrig K."/>
            <person name="Ye F."/>
            <person name="Su P."/>
            <person name="Kiefer A.F."/>
            <person name="Nichols A."/>
            <person name="Cepeda A.J."/>
            <person name="Yan W."/>
            <person name="Fan B."/>
            <person name="Jiang Y."/>
            <person name="Adhikari A."/>
            <person name="Zheng C.-J."/>
            <person name="Schuster L."/>
            <person name="Cowan T.M."/>
            <person name="Smanski M.J."/>
            <person name="Chevrette M.G."/>
            <person name="De Carvalho L.P.S."/>
            <person name="Shen B."/>
        </authorList>
    </citation>
    <scope>NUCLEOTIDE SEQUENCE [LARGE SCALE GENOMIC DNA]</scope>
    <source>
        <strain evidence="3 4">NPDC006286</strain>
    </source>
</reference>
<name>A0ABV2VDU5_9ACTN</name>
<feature type="transmembrane region" description="Helical" evidence="2">
    <location>
        <begin position="44"/>
        <end position="65"/>
    </location>
</feature>
<evidence type="ECO:0000313" key="4">
    <source>
        <dbReference type="Proteomes" id="UP001550348"/>
    </source>
</evidence>
<feature type="compositionally biased region" description="Basic and acidic residues" evidence="1">
    <location>
        <begin position="229"/>
        <end position="238"/>
    </location>
</feature>
<proteinExistence type="predicted"/>
<evidence type="ECO:0000256" key="1">
    <source>
        <dbReference type="SAM" id="MobiDB-lite"/>
    </source>
</evidence>
<accession>A0ABV2VDU5</accession>
<gene>
    <name evidence="3" type="ORF">ABZ071_03385</name>
</gene>
<evidence type="ECO:0000313" key="3">
    <source>
        <dbReference type="EMBL" id="MEU0150963.1"/>
    </source>
</evidence>
<organism evidence="3 4">
    <name type="scientific">Micromonospora fulviviridis</name>
    <dbReference type="NCBI Taxonomy" id="47860"/>
    <lineage>
        <taxon>Bacteria</taxon>
        <taxon>Bacillati</taxon>
        <taxon>Actinomycetota</taxon>
        <taxon>Actinomycetes</taxon>
        <taxon>Micromonosporales</taxon>
        <taxon>Micromonosporaceae</taxon>
        <taxon>Micromonospora</taxon>
    </lineage>
</organism>
<dbReference type="RefSeq" id="WP_355663123.1">
    <property type="nucleotide sequence ID" value="NZ_JBEXRX010000005.1"/>
</dbReference>
<dbReference type="Proteomes" id="UP001550348">
    <property type="component" value="Unassembled WGS sequence"/>
</dbReference>
<feature type="transmembrane region" description="Helical" evidence="2">
    <location>
        <begin position="86"/>
        <end position="109"/>
    </location>
</feature>
<comment type="caution">
    <text evidence="3">The sequence shown here is derived from an EMBL/GenBank/DDBJ whole genome shotgun (WGS) entry which is preliminary data.</text>
</comment>
<keyword evidence="2" id="KW-1133">Transmembrane helix</keyword>
<feature type="region of interest" description="Disordered" evidence="1">
    <location>
        <begin position="191"/>
        <end position="247"/>
    </location>
</feature>
<feature type="transmembrane region" description="Helical" evidence="2">
    <location>
        <begin position="129"/>
        <end position="148"/>
    </location>
</feature>
<evidence type="ECO:0000256" key="2">
    <source>
        <dbReference type="SAM" id="Phobius"/>
    </source>
</evidence>
<sequence length="247" mass="24920">MIALVRLRLAGFLRTGRALAPVLAGLLALGVLYGGGRAQPAEAYGVSAVVLFPVLAWQTKILLDVEPDVQRRLARVVLGPARERAAGLLAAPVAGLGTVAVALVFPWLVGGVTGPTGPGDRPLAEGLALGLWAHLLALPGAVALGALACRAITRSAGYGVAVLTLGGVGALVLGLSGSVAPWLAPPVLPHRPGAGRPARGSHRPAADRLGAGLGGRRAGRLRLGPPEPRLSDREHSGADLEVTGHVA</sequence>
<protein>
    <recommendedName>
        <fullName evidence="5">ABC transporter permease</fullName>
    </recommendedName>
</protein>
<keyword evidence="4" id="KW-1185">Reference proteome</keyword>
<feature type="transmembrane region" description="Helical" evidence="2">
    <location>
        <begin position="160"/>
        <end position="184"/>
    </location>
</feature>
<evidence type="ECO:0008006" key="5">
    <source>
        <dbReference type="Google" id="ProtNLM"/>
    </source>
</evidence>
<dbReference type="EMBL" id="JBEXRX010000005">
    <property type="protein sequence ID" value="MEU0150963.1"/>
    <property type="molecule type" value="Genomic_DNA"/>
</dbReference>